<dbReference type="GO" id="GO:0005886">
    <property type="term" value="C:plasma membrane"/>
    <property type="evidence" value="ECO:0007669"/>
    <property type="project" value="UniProtKB-SubCell"/>
</dbReference>
<organism evidence="4 5">
    <name type="scientific">Tectimicrobiota bacterium</name>
    <dbReference type="NCBI Taxonomy" id="2528274"/>
    <lineage>
        <taxon>Bacteria</taxon>
        <taxon>Pseudomonadati</taxon>
        <taxon>Nitrospinota/Tectimicrobiota group</taxon>
        <taxon>Candidatus Tectimicrobiota</taxon>
    </lineage>
</organism>
<dbReference type="SUPFAM" id="SSF56762">
    <property type="entry name" value="HydB/Nqo4-like"/>
    <property type="match status" value="1"/>
</dbReference>
<dbReference type="Proteomes" id="UP000712673">
    <property type="component" value="Unassembled WGS sequence"/>
</dbReference>
<proteinExistence type="predicted"/>
<dbReference type="GO" id="GO:0048038">
    <property type="term" value="F:quinone binding"/>
    <property type="evidence" value="ECO:0007669"/>
    <property type="project" value="InterPro"/>
</dbReference>
<protein>
    <submittedName>
        <fullName evidence="4">NADH-quinone oxidoreductase subunit D</fullName>
        <ecNumber evidence="4">1.6.5.11</ecNumber>
    </submittedName>
</protein>
<gene>
    <name evidence="4" type="ORF">FJZ47_14455</name>
</gene>
<dbReference type="EMBL" id="VGLS01000453">
    <property type="protein sequence ID" value="MBM3224988.1"/>
    <property type="molecule type" value="Genomic_DNA"/>
</dbReference>
<evidence type="ECO:0000256" key="2">
    <source>
        <dbReference type="SAM" id="MobiDB-lite"/>
    </source>
</evidence>
<dbReference type="GO" id="GO:0051287">
    <property type="term" value="F:NAD binding"/>
    <property type="evidence" value="ECO:0007669"/>
    <property type="project" value="InterPro"/>
</dbReference>
<feature type="domain" description="NADH-quinone oxidoreductase subunit D" evidence="3">
    <location>
        <begin position="24"/>
        <end position="100"/>
    </location>
</feature>
<feature type="non-terminal residue" evidence="4">
    <location>
        <position position="1"/>
    </location>
</feature>
<dbReference type="GO" id="GO:0016651">
    <property type="term" value="F:oxidoreductase activity, acting on NAD(P)H"/>
    <property type="evidence" value="ECO:0007669"/>
    <property type="project" value="InterPro"/>
</dbReference>
<keyword evidence="4" id="KW-0560">Oxidoreductase</keyword>
<reference evidence="4" key="1">
    <citation type="submission" date="2019-03" db="EMBL/GenBank/DDBJ databases">
        <title>Lake Tanganyika Metagenome-Assembled Genomes (MAGs).</title>
        <authorList>
            <person name="Tran P."/>
        </authorList>
    </citation>
    <scope>NUCLEOTIDE SEQUENCE</scope>
    <source>
        <strain evidence="4">K_DeepCast_65m_m2_066</strain>
    </source>
</reference>
<dbReference type="PANTHER" id="PTHR11993">
    <property type="entry name" value="NADH-UBIQUINONE OXIDOREDUCTASE 49 KDA SUBUNIT"/>
    <property type="match status" value="1"/>
</dbReference>
<dbReference type="EC" id="1.6.5.11" evidence="4"/>
<dbReference type="Gene3D" id="1.10.645.10">
    <property type="entry name" value="Cytochrome-c3 Hydrogenase, chain B"/>
    <property type="match status" value="1"/>
</dbReference>
<dbReference type="InterPro" id="IPR029014">
    <property type="entry name" value="NiFe-Hase_large"/>
</dbReference>
<dbReference type="InterPro" id="IPR001135">
    <property type="entry name" value="NADH_Q_OxRdtase_suD"/>
</dbReference>
<name>A0A937W178_UNCTE</name>
<dbReference type="Pfam" id="PF00346">
    <property type="entry name" value="Complex1_49kDa"/>
    <property type="match status" value="1"/>
</dbReference>
<evidence type="ECO:0000259" key="3">
    <source>
        <dbReference type="Pfam" id="PF00346"/>
    </source>
</evidence>
<dbReference type="AlphaFoldDB" id="A0A937W178"/>
<comment type="caution">
    <text evidence="4">The sequence shown here is derived from an EMBL/GenBank/DDBJ whole genome shotgun (WGS) entry which is preliminary data.</text>
</comment>
<evidence type="ECO:0000313" key="5">
    <source>
        <dbReference type="Proteomes" id="UP000712673"/>
    </source>
</evidence>
<feature type="region of interest" description="Disordered" evidence="2">
    <location>
        <begin position="14"/>
        <end position="35"/>
    </location>
</feature>
<sequence>ESLNILRQVIARMPSGDPNAAMPRRIRPPEGDAYVRTESPRGEIGYYIVSDGSEKPFRCKGRSPCFTAISALNAISQGALLADAVAIVGSLDIVLGEVDR</sequence>
<comment type="subcellular location">
    <subcellularLocation>
        <location evidence="1">Cell membrane</location>
        <topology evidence="1">Peripheral membrane protein</topology>
    </subcellularLocation>
</comment>
<accession>A0A937W178</accession>
<evidence type="ECO:0000313" key="4">
    <source>
        <dbReference type="EMBL" id="MBM3224988.1"/>
    </source>
</evidence>
<dbReference type="PANTHER" id="PTHR11993:SF10">
    <property type="entry name" value="NADH DEHYDROGENASE [UBIQUINONE] IRON-SULFUR PROTEIN 2, MITOCHONDRIAL"/>
    <property type="match status" value="1"/>
</dbReference>
<evidence type="ECO:0000256" key="1">
    <source>
        <dbReference type="ARBA" id="ARBA00004202"/>
    </source>
</evidence>
<dbReference type="InterPro" id="IPR022885">
    <property type="entry name" value="NDH1_su_D/H"/>
</dbReference>